<dbReference type="EMBL" id="JBGMDY010000007">
    <property type="protein sequence ID" value="KAL2327219.1"/>
    <property type="molecule type" value="Genomic_DNA"/>
</dbReference>
<organism evidence="1 2">
    <name type="scientific">Flemingia macrophylla</name>
    <dbReference type="NCBI Taxonomy" id="520843"/>
    <lineage>
        <taxon>Eukaryota</taxon>
        <taxon>Viridiplantae</taxon>
        <taxon>Streptophyta</taxon>
        <taxon>Embryophyta</taxon>
        <taxon>Tracheophyta</taxon>
        <taxon>Spermatophyta</taxon>
        <taxon>Magnoliopsida</taxon>
        <taxon>eudicotyledons</taxon>
        <taxon>Gunneridae</taxon>
        <taxon>Pentapetalae</taxon>
        <taxon>rosids</taxon>
        <taxon>fabids</taxon>
        <taxon>Fabales</taxon>
        <taxon>Fabaceae</taxon>
        <taxon>Papilionoideae</taxon>
        <taxon>50 kb inversion clade</taxon>
        <taxon>NPAAA clade</taxon>
        <taxon>indigoferoid/millettioid clade</taxon>
        <taxon>Phaseoleae</taxon>
        <taxon>Flemingia</taxon>
    </lineage>
</organism>
<proteinExistence type="predicted"/>
<evidence type="ECO:0000313" key="2">
    <source>
        <dbReference type="Proteomes" id="UP001603857"/>
    </source>
</evidence>
<comment type="caution">
    <text evidence="1">The sequence shown here is derived from an EMBL/GenBank/DDBJ whole genome shotgun (WGS) entry which is preliminary data.</text>
</comment>
<evidence type="ECO:0000313" key="1">
    <source>
        <dbReference type="EMBL" id="KAL2327219.1"/>
    </source>
</evidence>
<name>A0ABD1LUL8_9FABA</name>
<dbReference type="Proteomes" id="UP001603857">
    <property type="component" value="Unassembled WGS sequence"/>
</dbReference>
<dbReference type="AlphaFoldDB" id="A0ABD1LUL8"/>
<accession>A0ABD1LUL8</accession>
<reference evidence="1 2" key="1">
    <citation type="submission" date="2024-08" db="EMBL/GenBank/DDBJ databases">
        <title>Insights into the chromosomal genome structure of Flemingia macrophylla.</title>
        <authorList>
            <person name="Ding Y."/>
            <person name="Zhao Y."/>
            <person name="Bi W."/>
            <person name="Wu M."/>
            <person name="Zhao G."/>
            <person name="Gong Y."/>
            <person name="Li W."/>
            <person name="Zhang P."/>
        </authorList>
    </citation>
    <scope>NUCLEOTIDE SEQUENCE [LARGE SCALE GENOMIC DNA]</scope>
    <source>
        <strain evidence="1">DYQJB</strain>
        <tissue evidence="1">Leaf</tissue>
    </source>
</reference>
<protein>
    <submittedName>
        <fullName evidence="1">Uncharacterized protein</fullName>
    </submittedName>
</protein>
<sequence>MVEVRGNLMFFEILIENVDQMMHAIDVFKVVVMLFDKNVVAYGNLSEIRAVEVGCMCWVMNMQGIP</sequence>
<gene>
    <name evidence="1" type="ORF">Fmac_020646</name>
</gene>
<keyword evidence="2" id="KW-1185">Reference proteome</keyword>